<name>A0A4Y2ADW7_ARAVE</name>
<evidence type="ECO:0000256" key="1">
    <source>
        <dbReference type="SAM" id="MobiDB-lite"/>
    </source>
</evidence>
<reference evidence="2 3" key="1">
    <citation type="journal article" date="2019" name="Sci. Rep.">
        <title>Orb-weaving spider Araneus ventricosus genome elucidates the spidroin gene catalogue.</title>
        <authorList>
            <person name="Kono N."/>
            <person name="Nakamura H."/>
            <person name="Ohtoshi R."/>
            <person name="Moran D.A.P."/>
            <person name="Shinohara A."/>
            <person name="Yoshida Y."/>
            <person name="Fujiwara M."/>
            <person name="Mori M."/>
            <person name="Tomita M."/>
            <person name="Arakawa K."/>
        </authorList>
    </citation>
    <scope>NUCLEOTIDE SEQUENCE [LARGE SCALE GENOMIC DNA]</scope>
</reference>
<feature type="region of interest" description="Disordered" evidence="1">
    <location>
        <begin position="19"/>
        <end position="60"/>
    </location>
</feature>
<dbReference type="Proteomes" id="UP000499080">
    <property type="component" value="Unassembled WGS sequence"/>
</dbReference>
<feature type="compositionally biased region" description="Basic and acidic residues" evidence="1">
    <location>
        <begin position="43"/>
        <end position="55"/>
    </location>
</feature>
<protein>
    <submittedName>
        <fullName evidence="2">Uncharacterized protein</fullName>
    </submittedName>
</protein>
<evidence type="ECO:0000313" key="3">
    <source>
        <dbReference type="Proteomes" id="UP000499080"/>
    </source>
</evidence>
<sequence length="113" mass="12543">MANDLDSCNFEIEQLLSGSRMTRKTPQPVPYSGSFWTTPTLGGKEEGREPGKKQETIPPPTSISLEAKLTSDLVIRGRQALLTQRQRDRVTHDVNAVTRGAGNRRICPGYRFG</sequence>
<gene>
    <name evidence="2" type="ORF">AVEN_41882_1</name>
</gene>
<accession>A0A4Y2ADW7</accession>
<proteinExistence type="predicted"/>
<keyword evidence="3" id="KW-1185">Reference proteome</keyword>
<dbReference type="AlphaFoldDB" id="A0A4Y2ADW7"/>
<organism evidence="2 3">
    <name type="scientific">Araneus ventricosus</name>
    <name type="common">Orbweaver spider</name>
    <name type="synonym">Epeira ventricosa</name>
    <dbReference type="NCBI Taxonomy" id="182803"/>
    <lineage>
        <taxon>Eukaryota</taxon>
        <taxon>Metazoa</taxon>
        <taxon>Ecdysozoa</taxon>
        <taxon>Arthropoda</taxon>
        <taxon>Chelicerata</taxon>
        <taxon>Arachnida</taxon>
        <taxon>Araneae</taxon>
        <taxon>Araneomorphae</taxon>
        <taxon>Entelegynae</taxon>
        <taxon>Araneoidea</taxon>
        <taxon>Araneidae</taxon>
        <taxon>Araneus</taxon>
    </lineage>
</organism>
<evidence type="ECO:0000313" key="2">
    <source>
        <dbReference type="EMBL" id="GBL77499.1"/>
    </source>
</evidence>
<comment type="caution">
    <text evidence="2">The sequence shown here is derived from an EMBL/GenBank/DDBJ whole genome shotgun (WGS) entry which is preliminary data.</text>
</comment>
<dbReference type="EMBL" id="BGPR01000012">
    <property type="protein sequence ID" value="GBL77499.1"/>
    <property type="molecule type" value="Genomic_DNA"/>
</dbReference>